<gene>
    <name evidence="2" type="ORF">BKA15_002481</name>
</gene>
<evidence type="ECO:0000313" key="2">
    <source>
        <dbReference type="EMBL" id="NYE71152.1"/>
    </source>
</evidence>
<dbReference type="GO" id="GO:0003700">
    <property type="term" value="F:DNA-binding transcription factor activity"/>
    <property type="evidence" value="ECO:0007669"/>
    <property type="project" value="InterPro"/>
</dbReference>
<dbReference type="InterPro" id="IPR000835">
    <property type="entry name" value="HTH_MarR-typ"/>
</dbReference>
<keyword evidence="3" id="KW-1185">Reference proteome</keyword>
<dbReference type="SMART" id="SM00347">
    <property type="entry name" value="HTH_MARR"/>
    <property type="match status" value="1"/>
</dbReference>
<dbReference type="SUPFAM" id="SSF46785">
    <property type="entry name" value="Winged helix' DNA-binding domain"/>
    <property type="match status" value="1"/>
</dbReference>
<evidence type="ECO:0000313" key="3">
    <source>
        <dbReference type="Proteomes" id="UP000569914"/>
    </source>
</evidence>
<dbReference type="Gene3D" id="1.10.10.10">
    <property type="entry name" value="Winged helix-like DNA-binding domain superfamily/Winged helix DNA-binding domain"/>
    <property type="match status" value="1"/>
</dbReference>
<accession>A0A7Y9I6F5</accession>
<dbReference type="InterPro" id="IPR036390">
    <property type="entry name" value="WH_DNA-bd_sf"/>
</dbReference>
<dbReference type="RefSeq" id="WP_179751121.1">
    <property type="nucleotide sequence ID" value="NZ_JACCBU010000001.1"/>
</dbReference>
<dbReference type="EMBL" id="JACCBU010000001">
    <property type="protein sequence ID" value="NYE71152.1"/>
    <property type="molecule type" value="Genomic_DNA"/>
</dbReference>
<keyword evidence="2" id="KW-0238">DNA-binding</keyword>
<dbReference type="PROSITE" id="PS50995">
    <property type="entry name" value="HTH_MARR_2"/>
    <property type="match status" value="1"/>
</dbReference>
<dbReference type="GO" id="GO:0003677">
    <property type="term" value="F:DNA binding"/>
    <property type="evidence" value="ECO:0007669"/>
    <property type="project" value="UniProtKB-KW"/>
</dbReference>
<name>A0A7Y9I6F5_9ACTN</name>
<feature type="domain" description="HTH marR-type" evidence="1">
    <location>
        <begin position="9"/>
        <end position="137"/>
    </location>
</feature>
<protein>
    <submittedName>
        <fullName evidence="2">DNA-binding MarR family transcriptional regulator</fullName>
    </submittedName>
</protein>
<dbReference type="InterPro" id="IPR052526">
    <property type="entry name" value="HTH-type_Bedaq_tolerance"/>
</dbReference>
<reference evidence="2 3" key="1">
    <citation type="submission" date="2020-07" db="EMBL/GenBank/DDBJ databases">
        <title>Sequencing the genomes of 1000 actinobacteria strains.</title>
        <authorList>
            <person name="Klenk H.-P."/>
        </authorList>
    </citation>
    <scope>NUCLEOTIDE SEQUENCE [LARGE SCALE GENOMIC DNA]</scope>
    <source>
        <strain evidence="2 3">DSM 22083</strain>
    </source>
</reference>
<dbReference type="Proteomes" id="UP000569914">
    <property type="component" value="Unassembled WGS sequence"/>
</dbReference>
<dbReference type="InterPro" id="IPR036388">
    <property type="entry name" value="WH-like_DNA-bd_sf"/>
</dbReference>
<organism evidence="2 3">
    <name type="scientific">Microlunatus parietis</name>
    <dbReference type="NCBI Taxonomy" id="682979"/>
    <lineage>
        <taxon>Bacteria</taxon>
        <taxon>Bacillati</taxon>
        <taxon>Actinomycetota</taxon>
        <taxon>Actinomycetes</taxon>
        <taxon>Propionibacteriales</taxon>
        <taxon>Propionibacteriaceae</taxon>
        <taxon>Microlunatus</taxon>
    </lineage>
</organism>
<dbReference type="PANTHER" id="PTHR39515">
    <property type="entry name" value="CONSERVED PROTEIN"/>
    <property type="match status" value="1"/>
</dbReference>
<dbReference type="Pfam" id="PF12802">
    <property type="entry name" value="MarR_2"/>
    <property type="match status" value="1"/>
</dbReference>
<sequence>MSASIARQGTELRLAVFRLARRLRLEKSDGELSDTQFGVLAVLNRHGPHTLSALAERERVTAPSMNRTVNYLQERGYLRRDADAEDRRRSNIMITDAGAAVVRETIAKRDAWLTSRIRKLPADQRAVLVQAAEILDRLATE</sequence>
<comment type="caution">
    <text evidence="2">The sequence shown here is derived from an EMBL/GenBank/DDBJ whole genome shotgun (WGS) entry which is preliminary data.</text>
</comment>
<proteinExistence type="predicted"/>
<dbReference type="AlphaFoldDB" id="A0A7Y9I6F5"/>
<evidence type="ECO:0000259" key="1">
    <source>
        <dbReference type="PROSITE" id="PS50995"/>
    </source>
</evidence>
<dbReference type="PANTHER" id="PTHR39515:SF2">
    <property type="entry name" value="HTH-TYPE TRANSCRIPTIONAL REGULATOR RV0880"/>
    <property type="match status" value="1"/>
</dbReference>